<dbReference type="VEuPathDB" id="FungiDB:MPH_13750"/>
<protein>
    <submittedName>
        <fullName evidence="1">Uncharacterized protein</fullName>
    </submittedName>
</protein>
<dbReference type="HOGENOM" id="CLU_1896631_0_0_1"/>
<gene>
    <name evidence="1" type="ORF">MPH_13750</name>
</gene>
<reference evidence="1 2" key="1">
    <citation type="journal article" date="2012" name="BMC Genomics">
        <title>Tools to kill: Genome of one of the most destructive plant pathogenic fungi Macrophomina phaseolina.</title>
        <authorList>
            <person name="Islam M.S."/>
            <person name="Haque M.S."/>
            <person name="Islam M.M."/>
            <person name="Emdad E.M."/>
            <person name="Halim A."/>
            <person name="Hossen Q.M.M."/>
            <person name="Hossain M.Z."/>
            <person name="Ahmed B."/>
            <person name="Rahim S."/>
            <person name="Rahman M.S."/>
            <person name="Alam M.M."/>
            <person name="Hou S."/>
            <person name="Wan X."/>
            <person name="Saito J.A."/>
            <person name="Alam M."/>
        </authorList>
    </citation>
    <scope>NUCLEOTIDE SEQUENCE [LARGE SCALE GENOMIC DNA]</scope>
    <source>
        <strain evidence="1 2">MS6</strain>
    </source>
</reference>
<dbReference type="InParanoid" id="K2R4W0"/>
<organism evidence="1 2">
    <name type="scientific">Macrophomina phaseolina (strain MS6)</name>
    <name type="common">Charcoal rot fungus</name>
    <dbReference type="NCBI Taxonomy" id="1126212"/>
    <lineage>
        <taxon>Eukaryota</taxon>
        <taxon>Fungi</taxon>
        <taxon>Dikarya</taxon>
        <taxon>Ascomycota</taxon>
        <taxon>Pezizomycotina</taxon>
        <taxon>Dothideomycetes</taxon>
        <taxon>Dothideomycetes incertae sedis</taxon>
        <taxon>Botryosphaeriales</taxon>
        <taxon>Botryosphaeriaceae</taxon>
        <taxon>Macrophomina</taxon>
    </lineage>
</organism>
<dbReference type="AlphaFoldDB" id="K2R4W0"/>
<comment type="caution">
    <text evidence="1">The sequence shown here is derived from an EMBL/GenBank/DDBJ whole genome shotgun (WGS) entry which is preliminary data.</text>
</comment>
<sequence length="134" mass="15017">MIQPLLSIKYRRQEEPPSSGNRTVHNDIEAGLKRVLSKITRSENETILLTLSRGTETHANFYVHHYLTLAGAQKITVKLYPARLKGYNDGRSSKLKLAQLVTFFDVGAWLLPLRMDPSILSATSLRLLGMPGIT</sequence>
<evidence type="ECO:0000313" key="2">
    <source>
        <dbReference type="Proteomes" id="UP000007129"/>
    </source>
</evidence>
<proteinExistence type="predicted"/>
<name>K2R4W0_MACPH</name>
<dbReference type="EMBL" id="AHHD01000741">
    <property type="protein sequence ID" value="EKG09243.1"/>
    <property type="molecule type" value="Genomic_DNA"/>
</dbReference>
<evidence type="ECO:0000313" key="1">
    <source>
        <dbReference type="EMBL" id="EKG09243.1"/>
    </source>
</evidence>
<dbReference type="Proteomes" id="UP000007129">
    <property type="component" value="Unassembled WGS sequence"/>
</dbReference>
<accession>K2R4W0</accession>